<feature type="region of interest" description="Disordered" evidence="1">
    <location>
        <begin position="138"/>
        <end position="208"/>
    </location>
</feature>
<evidence type="ECO:0000313" key="3">
    <source>
        <dbReference type="Proteomes" id="UP000295083"/>
    </source>
</evidence>
<comment type="caution">
    <text evidence="2">The sequence shown here is derived from an EMBL/GenBank/DDBJ whole genome shotgun (WGS) entry which is preliminary data.</text>
</comment>
<name>A0A4V3HR60_9PEZI</name>
<dbReference type="AlphaFoldDB" id="A0A4V3HR60"/>
<evidence type="ECO:0000313" key="2">
    <source>
        <dbReference type="EMBL" id="TDZ30449.1"/>
    </source>
</evidence>
<gene>
    <name evidence="2" type="ORF">C8035_v002768</name>
</gene>
<organism evidence="2 3">
    <name type="scientific">Colletotrichum spinosum</name>
    <dbReference type="NCBI Taxonomy" id="1347390"/>
    <lineage>
        <taxon>Eukaryota</taxon>
        <taxon>Fungi</taxon>
        <taxon>Dikarya</taxon>
        <taxon>Ascomycota</taxon>
        <taxon>Pezizomycotina</taxon>
        <taxon>Sordariomycetes</taxon>
        <taxon>Hypocreomycetidae</taxon>
        <taxon>Glomerellales</taxon>
        <taxon>Glomerellaceae</taxon>
        <taxon>Colletotrichum</taxon>
        <taxon>Colletotrichum orbiculare species complex</taxon>
    </lineage>
</organism>
<proteinExistence type="predicted"/>
<dbReference type="EMBL" id="QAPG01000131">
    <property type="protein sequence ID" value="TDZ30449.1"/>
    <property type="molecule type" value="Genomic_DNA"/>
</dbReference>
<dbReference type="Proteomes" id="UP000295083">
    <property type="component" value="Unassembled WGS sequence"/>
</dbReference>
<protein>
    <submittedName>
        <fullName evidence="2">Uncharacterized protein</fullName>
    </submittedName>
</protein>
<accession>A0A4V3HR60</accession>
<keyword evidence="3" id="KW-1185">Reference proteome</keyword>
<evidence type="ECO:0000256" key="1">
    <source>
        <dbReference type="SAM" id="MobiDB-lite"/>
    </source>
</evidence>
<feature type="compositionally biased region" description="Polar residues" evidence="1">
    <location>
        <begin position="158"/>
        <end position="182"/>
    </location>
</feature>
<reference evidence="2 3" key="1">
    <citation type="submission" date="2018-11" db="EMBL/GenBank/DDBJ databases">
        <title>Genome sequence and assembly of Colletotrichum spinosum.</title>
        <authorList>
            <person name="Gan P."/>
            <person name="Shirasu K."/>
        </authorList>
    </citation>
    <scope>NUCLEOTIDE SEQUENCE [LARGE SCALE GENOMIC DNA]</scope>
    <source>
        <strain evidence="2 3">CBS 515.97</strain>
    </source>
</reference>
<sequence>MSGQSSQAHDATDNTTNIAAAAAATATQRPPAAADGAMALHRCSRCRTWRTRVWFDRFKANDPHNLQGLGMKVWATCNRCLWQLSGMEPEAWVEKNCIWLFDGYCPCHWGDWDVHGYGYCPKRKALGLPRGRVEDQTLNASEGGESKEENENAVMSPQAVNSVAEQTWNATDSTVEGQTQAEESGERSAEDQPEEETSIGAADDRPMR</sequence>